<dbReference type="Proteomes" id="UP000643403">
    <property type="component" value="Unassembled WGS sequence"/>
</dbReference>
<dbReference type="RefSeq" id="WP_189446597.1">
    <property type="nucleotide sequence ID" value="NZ_BMXY01000001.1"/>
</dbReference>
<dbReference type="PROSITE" id="PS51257">
    <property type="entry name" value="PROKAR_LIPOPROTEIN"/>
    <property type="match status" value="1"/>
</dbReference>
<dbReference type="PROSITE" id="PS51662">
    <property type="entry name" value="BP_PHYTASE"/>
    <property type="match status" value="1"/>
</dbReference>
<evidence type="ECO:0000313" key="3">
    <source>
        <dbReference type="EMBL" id="GGZ53555.1"/>
    </source>
</evidence>
<accession>A0ABQ3BPH4</accession>
<dbReference type="InterPro" id="IPR011042">
    <property type="entry name" value="6-blade_b-propeller_TolB-like"/>
</dbReference>
<dbReference type="InterPro" id="IPR003431">
    <property type="entry name" value="B-propeller_Phytase"/>
</dbReference>
<name>A0ABQ3BPH4_9GAMM</name>
<organism evidence="3 4">
    <name type="scientific">Cognatilysobacter xinjiangensis</name>
    <dbReference type="NCBI Taxonomy" id="546892"/>
    <lineage>
        <taxon>Bacteria</taxon>
        <taxon>Pseudomonadati</taxon>
        <taxon>Pseudomonadota</taxon>
        <taxon>Gammaproteobacteria</taxon>
        <taxon>Lysobacterales</taxon>
        <taxon>Lysobacteraceae</taxon>
        <taxon>Cognatilysobacter</taxon>
    </lineage>
</organism>
<comment type="caution">
    <text evidence="3">The sequence shown here is derived from an EMBL/GenBank/DDBJ whole genome shotgun (WGS) entry which is preliminary data.</text>
</comment>
<keyword evidence="1" id="KW-0732">Signal</keyword>
<evidence type="ECO:0000256" key="1">
    <source>
        <dbReference type="SAM" id="SignalP"/>
    </source>
</evidence>
<protein>
    <submittedName>
        <fullName evidence="3">Phytase</fullName>
    </submittedName>
</protein>
<feature type="signal peptide" evidence="1">
    <location>
        <begin position="1"/>
        <end position="18"/>
    </location>
</feature>
<dbReference type="Gene3D" id="2.120.10.30">
    <property type="entry name" value="TolB, C-terminal domain"/>
    <property type="match status" value="1"/>
</dbReference>
<feature type="domain" description="BPP" evidence="2">
    <location>
        <begin position="30"/>
        <end position="359"/>
    </location>
</feature>
<evidence type="ECO:0000259" key="2">
    <source>
        <dbReference type="PROSITE" id="PS51662"/>
    </source>
</evidence>
<dbReference type="EMBL" id="BMXY01000001">
    <property type="protein sequence ID" value="GGZ53555.1"/>
    <property type="molecule type" value="Genomic_DNA"/>
</dbReference>
<gene>
    <name evidence="3" type="ORF">GCM10008101_03370</name>
</gene>
<feature type="chain" id="PRO_5045123483" evidence="1">
    <location>
        <begin position="19"/>
        <end position="367"/>
    </location>
</feature>
<reference evidence="4" key="1">
    <citation type="journal article" date="2019" name="Int. J. Syst. Evol. Microbiol.">
        <title>The Global Catalogue of Microorganisms (GCM) 10K type strain sequencing project: providing services to taxonomists for standard genome sequencing and annotation.</title>
        <authorList>
            <consortium name="The Broad Institute Genomics Platform"/>
            <consortium name="The Broad Institute Genome Sequencing Center for Infectious Disease"/>
            <person name="Wu L."/>
            <person name="Ma J."/>
        </authorList>
    </citation>
    <scope>NUCLEOTIDE SEQUENCE [LARGE SCALE GENOMIC DNA]</scope>
    <source>
        <strain evidence="4">KCTC 22558</strain>
    </source>
</reference>
<evidence type="ECO:0000313" key="4">
    <source>
        <dbReference type="Proteomes" id="UP000643403"/>
    </source>
</evidence>
<keyword evidence="4" id="KW-1185">Reference proteome</keyword>
<sequence>MRSTLLLAAILAALTGCATSRPTTRIASPETPAVDTVAPVTGAIVAERFVSEADAADELDSAATWTTEDGRTWVIVTAKSSNRLVVFDGDSGERLRVVGGDAGVVFGRPNGIAVHGDLVFVVERNAHRVQVLSLPRFAPVAVFGEGELRNPYGVWLNETAPGELDAYVTDNFMYGERYDRLPPLAELSQRVKRFRIDVDGDRVRARPAGAFGDTSEAAALHAVESIAGDVDHDRLLIADEDAGRPSTLREYTLAGRYTGRSLPQDTFDAEAEGVALWTCDDDAGYWIAVDQLRPQTVFHVFDRATLAPRGQFRGRITSHTDGIALHAAGTPSFPAGVLYAIHDDRAITAFDLRDVAHALGLSERCAR</sequence>
<dbReference type="SUPFAM" id="SSF50956">
    <property type="entry name" value="Thermostable phytase (3-phytase)"/>
    <property type="match status" value="1"/>
</dbReference>
<proteinExistence type="predicted"/>